<accession>C8PKR4</accession>
<name>C8PKR4_9BACT</name>
<organism evidence="1 2">
    <name type="scientific">Campylobacter gracilis RM3268</name>
    <dbReference type="NCBI Taxonomy" id="553220"/>
    <lineage>
        <taxon>Bacteria</taxon>
        <taxon>Pseudomonadati</taxon>
        <taxon>Campylobacterota</taxon>
        <taxon>Epsilonproteobacteria</taxon>
        <taxon>Campylobacterales</taxon>
        <taxon>Campylobacteraceae</taxon>
        <taxon>Campylobacter</taxon>
    </lineage>
</organism>
<keyword evidence="2" id="KW-1185">Reference proteome</keyword>
<dbReference type="Proteomes" id="UP000005709">
    <property type="component" value="Unassembled WGS sequence"/>
</dbReference>
<comment type="caution">
    <text evidence="1">The sequence shown here is derived from an EMBL/GenBank/DDBJ whole genome shotgun (WGS) entry which is preliminary data.</text>
</comment>
<dbReference type="EMBL" id="ACYG01000030">
    <property type="protein sequence ID" value="EEV16673.1"/>
    <property type="molecule type" value="Genomic_DNA"/>
</dbReference>
<evidence type="ECO:0000313" key="1">
    <source>
        <dbReference type="EMBL" id="EEV16673.1"/>
    </source>
</evidence>
<protein>
    <submittedName>
        <fullName evidence="1">Uncharacterized protein</fullName>
    </submittedName>
</protein>
<evidence type="ECO:0000313" key="2">
    <source>
        <dbReference type="Proteomes" id="UP000005709"/>
    </source>
</evidence>
<proteinExistence type="predicted"/>
<sequence length="49" mass="6014">MVTNKFRKILNFILRSVSKYLFYSERNSTLRYNFTRTENFKIPCCNRIS</sequence>
<dbReference type="AlphaFoldDB" id="C8PKR4"/>
<gene>
    <name evidence="1" type="ORF">CAMGR0001_0287</name>
</gene>
<reference evidence="1 2" key="1">
    <citation type="submission" date="2009-07" db="EMBL/GenBank/DDBJ databases">
        <authorList>
            <person name="Madupu R."/>
            <person name="Sebastian Y."/>
            <person name="Durkin A.S."/>
            <person name="Torralba M."/>
            <person name="Methe B."/>
            <person name="Sutton G.G."/>
            <person name="Strausberg R.L."/>
            <person name="Nelson K.E."/>
        </authorList>
    </citation>
    <scope>NUCLEOTIDE SEQUENCE [LARGE SCALE GENOMIC DNA]</scope>
    <source>
        <strain evidence="1 2">RM3268</strain>
    </source>
</reference>